<reference evidence="2 3" key="1">
    <citation type="submission" date="2019-03" db="EMBL/GenBank/DDBJ databases">
        <title>Single cell metagenomics reveals metabolic interactions within the superorganism composed of flagellate Streblomastix strix and complex community of Bacteroidetes bacteria on its surface.</title>
        <authorList>
            <person name="Treitli S.C."/>
            <person name="Kolisko M."/>
            <person name="Husnik F."/>
            <person name="Keeling P."/>
            <person name="Hampl V."/>
        </authorList>
    </citation>
    <scope>NUCLEOTIDE SEQUENCE [LARGE SCALE GENOMIC DNA]</scope>
    <source>
        <strain evidence="2">ST1C</strain>
    </source>
</reference>
<proteinExistence type="predicted"/>
<gene>
    <name evidence="2" type="ORF">EZS28_051117</name>
</gene>
<keyword evidence="1" id="KW-1133">Transmembrane helix</keyword>
<feature type="transmembrane region" description="Helical" evidence="1">
    <location>
        <begin position="38"/>
        <end position="60"/>
    </location>
</feature>
<evidence type="ECO:0000313" key="2">
    <source>
        <dbReference type="EMBL" id="KAA6353355.1"/>
    </source>
</evidence>
<evidence type="ECO:0000313" key="3">
    <source>
        <dbReference type="Proteomes" id="UP000324800"/>
    </source>
</evidence>
<protein>
    <submittedName>
        <fullName evidence="2">Uncharacterized protein</fullName>
    </submittedName>
</protein>
<accession>A0A5J4T7K7</accession>
<comment type="caution">
    <text evidence="2">The sequence shown here is derived from an EMBL/GenBank/DDBJ whole genome shotgun (WGS) entry which is preliminary data.</text>
</comment>
<name>A0A5J4T7K7_9EUKA</name>
<keyword evidence="1" id="KW-0472">Membrane</keyword>
<dbReference type="Proteomes" id="UP000324800">
    <property type="component" value="Unassembled WGS sequence"/>
</dbReference>
<feature type="transmembrane region" description="Helical" evidence="1">
    <location>
        <begin position="6"/>
        <end position="26"/>
    </location>
</feature>
<dbReference type="AlphaFoldDB" id="A0A5J4T7K7"/>
<evidence type="ECO:0000256" key="1">
    <source>
        <dbReference type="SAM" id="Phobius"/>
    </source>
</evidence>
<keyword evidence="1" id="KW-0812">Transmembrane</keyword>
<organism evidence="2 3">
    <name type="scientific">Streblomastix strix</name>
    <dbReference type="NCBI Taxonomy" id="222440"/>
    <lineage>
        <taxon>Eukaryota</taxon>
        <taxon>Metamonada</taxon>
        <taxon>Preaxostyla</taxon>
        <taxon>Oxymonadida</taxon>
        <taxon>Streblomastigidae</taxon>
        <taxon>Streblomastix</taxon>
    </lineage>
</organism>
<dbReference type="EMBL" id="SNRW01038283">
    <property type="protein sequence ID" value="KAA6353355.1"/>
    <property type="molecule type" value="Genomic_DNA"/>
</dbReference>
<sequence>MLNPHPLGAASVVIVICGGIYINYARMFTQIFDTQHQISGIAVLFIIIVVFHPLSFAAYAF</sequence>